<protein>
    <recommendedName>
        <fullName evidence="4">Methyltransferase domain-containing protein</fullName>
    </recommendedName>
</protein>
<dbReference type="Pfam" id="PF13489">
    <property type="entry name" value="Methyltransf_23"/>
    <property type="match status" value="1"/>
</dbReference>
<dbReference type="Proteomes" id="UP000315226">
    <property type="component" value="Unassembled WGS sequence"/>
</dbReference>
<accession>A0A4Y3RF74</accession>
<dbReference type="Gene3D" id="3.40.50.150">
    <property type="entry name" value="Vaccinia Virus protein VP39"/>
    <property type="match status" value="1"/>
</dbReference>
<reference evidence="2 3" key="1">
    <citation type="submission" date="2019-06" db="EMBL/GenBank/DDBJ databases">
        <title>Whole genome shotgun sequence of Streptomyces gardneri NBRC 12865.</title>
        <authorList>
            <person name="Hosoyama A."/>
            <person name="Uohara A."/>
            <person name="Ohji S."/>
            <person name="Ichikawa N."/>
        </authorList>
    </citation>
    <scope>NUCLEOTIDE SEQUENCE [LARGE SCALE GENOMIC DNA]</scope>
    <source>
        <strain evidence="2 3">NBRC 12865</strain>
    </source>
</reference>
<organism evidence="2 3">
    <name type="scientific">Streptomyces gardneri</name>
    <dbReference type="NCBI Taxonomy" id="66892"/>
    <lineage>
        <taxon>Bacteria</taxon>
        <taxon>Bacillati</taxon>
        <taxon>Actinomycetota</taxon>
        <taxon>Actinomycetes</taxon>
        <taxon>Kitasatosporales</taxon>
        <taxon>Streptomycetaceae</taxon>
        <taxon>Streptomyces</taxon>
    </lineage>
</organism>
<evidence type="ECO:0008006" key="4">
    <source>
        <dbReference type="Google" id="ProtNLM"/>
    </source>
</evidence>
<feature type="region of interest" description="Disordered" evidence="1">
    <location>
        <begin position="232"/>
        <end position="263"/>
    </location>
</feature>
<keyword evidence="3" id="KW-1185">Reference proteome</keyword>
<comment type="caution">
    <text evidence="2">The sequence shown here is derived from an EMBL/GenBank/DDBJ whole genome shotgun (WGS) entry which is preliminary data.</text>
</comment>
<sequence>MGVVSTSAYGAWFYAGQQDGSRRSAERVLPLVFDLVRPTSVVDVGCGTGSWLATAQHLGVDEILGVDGPWVSADALHIPPQCFLQQDLSTPLRLDRRFDLAMCMEAAEHFDESRADSLVADLCAMADVVLFSAAIPGQTGTDHRNEQWPPYWRERFGQWGYELVDCLRTRLWDDQAIEPWYAQNAFLYVSGERLAADERLRAAATENGRMPLCAVHPGVLALFSAPYAPAVPEPADRRGAPRRFIGQSEPRCRCDAPAPTARA</sequence>
<evidence type="ECO:0000313" key="2">
    <source>
        <dbReference type="EMBL" id="GEB54440.1"/>
    </source>
</evidence>
<dbReference type="InterPro" id="IPR029063">
    <property type="entry name" value="SAM-dependent_MTases_sf"/>
</dbReference>
<dbReference type="OrthoDB" id="9815923at2"/>
<proteinExistence type="predicted"/>
<dbReference type="RefSeq" id="WP_141292262.1">
    <property type="nucleotide sequence ID" value="NZ_BJMN01000001.1"/>
</dbReference>
<gene>
    <name evidence="2" type="ORF">SGA01_00450</name>
</gene>
<evidence type="ECO:0000256" key="1">
    <source>
        <dbReference type="SAM" id="MobiDB-lite"/>
    </source>
</evidence>
<evidence type="ECO:0000313" key="3">
    <source>
        <dbReference type="Proteomes" id="UP000315226"/>
    </source>
</evidence>
<dbReference type="SUPFAM" id="SSF53335">
    <property type="entry name" value="S-adenosyl-L-methionine-dependent methyltransferases"/>
    <property type="match status" value="1"/>
</dbReference>
<name>A0A4Y3RF74_9ACTN</name>
<dbReference type="EMBL" id="BJMN01000001">
    <property type="protein sequence ID" value="GEB54440.1"/>
    <property type="molecule type" value="Genomic_DNA"/>
</dbReference>
<dbReference type="AlphaFoldDB" id="A0A4Y3RF74"/>
<dbReference type="CDD" id="cd02440">
    <property type="entry name" value="AdoMet_MTases"/>
    <property type="match status" value="1"/>
</dbReference>